<keyword evidence="5" id="KW-0539">Nucleus</keyword>
<keyword evidence="2" id="KW-0805">Transcription regulation</keyword>
<evidence type="ECO:0000256" key="2">
    <source>
        <dbReference type="ARBA" id="ARBA00023015"/>
    </source>
</evidence>
<dbReference type="GO" id="GO:0005634">
    <property type="term" value="C:nucleus"/>
    <property type="evidence" value="ECO:0007669"/>
    <property type="project" value="UniProtKB-SubCell"/>
</dbReference>
<evidence type="ECO:0000259" key="6">
    <source>
        <dbReference type="PROSITE" id="PS50863"/>
    </source>
</evidence>
<dbReference type="Gramene" id="ONK78357">
    <property type="protein sequence ID" value="ONK78357"/>
    <property type="gene ID" value="A4U43_C02F17790"/>
</dbReference>
<evidence type="ECO:0000256" key="3">
    <source>
        <dbReference type="ARBA" id="ARBA00023125"/>
    </source>
</evidence>
<dbReference type="PROSITE" id="PS50863">
    <property type="entry name" value="B3"/>
    <property type="match status" value="1"/>
</dbReference>
<dbReference type="Proteomes" id="UP000243459">
    <property type="component" value="Chromosome 2"/>
</dbReference>
<evidence type="ECO:0000313" key="8">
    <source>
        <dbReference type="Proteomes" id="UP000243459"/>
    </source>
</evidence>
<sequence length="191" mass="21548">MAQSLQCASSQSFSFFFRVLRPGFSNRLTLPTKFVKNVLMNKKGELGLASLVNPIGEIWHVEVYKHADEDMCIGGLGWSELAHAHNLGLGYFLVFRYRGDMVFDFRAFDLSTCEIAYPSIAHWVAKKLEQTLPVLIDIEDEEEECSNSSRVSTESYSGYEKEELTKSNPAGGVCFEVKLSARYLYRGHVEG</sequence>
<dbReference type="GO" id="GO:0003677">
    <property type="term" value="F:DNA binding"/>
    <property type="evidence" value="ECO:0007669"/>
    <property type="project" value="UniProtKB-KW"/>
</dbReference>
<dbReference type="SUPFAM" id="SSF101936">
    <property type="entry name" value="DNA-binding pseudobarrel domain"/>
    <property type="match status" value="1"/>
</dbReference>
<dbReference type="AlphaFoldDB" id="A0A5P1FLR8"/>
<dbReference type="Pfam" id="PF02362">
    <property type="entry name" value="B3"/>
    <property type="match status" value="1"/>
</dbReference>
<evidence type="ECO:0000313" key="7">
    <source>
        <dbReference type="EMBL" id="ONK78357.1"/>
    </source>
</evidence>
<dbReference type="CDD" id="cd10017">
    <property type="entry name" value="B3_DNA"/>
    <property type="match status" value="1"/>
</dbReference>
<name>A0A5P1FLR8_ASPOF</name>
<dbReference type="PANTHER" id="PTHR31920">
    <property type="entry name" value="B3 DOMAIN-CONTAINING"/>
    <property type="match status" value="1"/>
</dbReference>
<keyword evidence="3" id="KW-0238">DNA-binding</keyword>
<proteinExistence type="predicted"/>
<reference evidence="8" key="1">
    <citation type="journal article" date="2017" name="Nat. Commun.">
        <title>The asparagus genome sheds light on the origin and evolution of a young Y chromosome.</title>
        <authorList>
            <person name="Harkess A."/>
            <person name="Zhou J."/>
            <person name="Xu C."/>
            <person name="Bowers J.E."/>
            <person name="Van der Hulst R."/>
            <person name="Ayyampalayam S."/>
            <person name="Mercati F."/>
            <person name="Riccardi P."/>
            <person name="McKain M.R."/>
            <person name="Kakrana A."/>
            <person name="Tang H."/>
            <person name="Ray J."/>
            <person name="Groenendijk J."/>
            <person name="Arikit S."/>
            <person name="Mathioni S.M."/>
            <person name="Nakano M."/>
            <person name="Shan H."/>
            <person name="Telgmann-Rauber A."/>
            <person name="Kanno A."/>
            <person name="Yue Z."/>
            <person name="Chen H."/>
            <person name="Li W."/>
            <person name="Chen Y."/>
            <person name="Xu X."/>
            <person name="Zhang Y."/>
            <person name="Luo S."/>
            <person name="Chen H."/>
            <person name="Gao J."/>
            <person name="Mao Z."/>
            <person name="Pires J.C."/>
            <person name="Luo M."/>
            <person name="Kudrna D."/>
            <person name="Wing R.A."/>
            <person name="Meyers B.C."/>
            <person name="Yi K."/>
            <person name="Kong H."/>
            <person name="Lavrijsen P."/>
            <person name="Sunseri F."/>
            <person name="Falavigna A."/>
            <person name="Ye Y."/>
            <person name="Leebens-Mack J.H."/>
            <person name="Chen G."/>
        </authorList>
    </citation>
    <scope>NUCLEOTIDE SEQUENCE [LARGE SCALE GENOMIC DNA]</scope>
    <source>
        <strain evidence="8">cv. DH0086</strain>
    </source>
</reference>
<dbReference type="SMART" id="SM01019">
    <property type="entry name" value="B3"/>
    <property type="match status" value="1"/>
</dbReference>
<dbReference type="PANTHER" id="PTHR31920:SF135">
    <property type="entry name" value="B3 DOMAIN-CONTAINING PROTEIN OS03G0621600-RELATED"/>
    <property type="match status" value="1"/>
</dbReference>
<protein>
    <recommendedName>
        <fullName evidence="6">TF-B3 domain-containing protein</fullName>
    </recommendedName>
</protein>
<keyword evidence="8" id="KW-1185">Reference proteome</keyword>
<dbReference type="Gene3D" id="2.40.330.10">
    <property type="entry name" value="DNA-binding pseudobarrel domain"/>
    <property type="match status" value="1"/>
</dbReference>
<gene>
    <name evidence="7" type="ORF">A4U43_C02F17790</name>
</gene>
<dbReference type="InterPro" id="IPR015300">
    <property type="entry name" value="DNA-bd_pseudobarrel_sf"/>
</dbReference>
<dbReference type="InterPro" id="IPR003340">
    <property type="entry name" value="B3_DNA-bd"/>
</dbReference>
<evidence type="ECO:0000256" key="5">
    <source>
        <dbReference type="ARBA" id="ARBA00023242"/>
    </source>
</evidence>
<evidence type="ECO:0000256" key="4">
    <source>
        <dbReference type="ARBA" id="ARBA00023163"/>
    </source>
</evidence>
<dbReference type="InterPro" id="IPR050655">
    <property type="entry name" value="Plant_B3_domain"/>
</dbReference>
<feature type="domain" description="TF-B3" evidence="6">
    <location>
        <begin position="13"/>
        <end position="111"/>
    </location>
</feature>
<organism evidence="7 8">
    <name type="scientific">Asparagus officinalis</name>
    <name type="common">Garden asparagus</name>
    <dbReference type="NCBI Taxonomy" id="4686"/>
    <lineage>
        <taxon>Eukaryota</taxon>
        <taxon>Viridiplantae</taxon>
        <taxon>Streptophyta</taxon>
        <taxon>Embryophyta</taxon>
        <taxon>Tracheophyta</taxon>
        <taxon>Spermatophyta</taxon>
        <taxon>Magnoliopsida</taxon>
        <taxon>Liliopsida</taxon>
        <taxon>Asparagales</taxon>
        <taxon>Asparagaceae</taxon>
        <taxon>Asparagoideae</taxon>
        <taxon>Asparagus</taxon>
    </lineage>
</organism>
<comment type="subcellular location">
    <subcellularLocation>
        <location evidence="1">Nucleus</location>
    </subcellularLocation>
</comment>
<evidence type="ECO:0000256" key="1">
    <source>
        <dbReference type="ARBA" id="ARBA00004123"/>
    </source>
</evidence>
<accession>A0A5P1FLR8</accession>
<dbReference type="EMBL" id="CM007382">
    <property type="protein sequence ID" value="ONK78357.1"/>
    <property type="molecule type" value="Genomic_DNA"/>
</dbReference>
<keyword evidence="4" id="KW-0804">Transcription</keyword>